<feature type="transmembrane region" description="Helical" evidence="8">
    <location>
        <begin position="136"/>
        <end position="159"/>
    </location>
</feature>
<dbReference type="AlphaFoldDB" id="A0A2J6T469"/>
<feature type="transmembrane region" description="Helical" evidence="8">
    <location>
        <begin position="455"/>
        <end position="475"/>
    </location>
</feature>
<protein>
    <submittedName>
        <fullName evidence="10">MFS general substrate transporter</fullName>
    </submittedName>
</protein>
<keyword evidence="11" id="KW-1185">Reference proteome</keyword>
<comment type="subcellular location">
    <subcellularLocation>
        <location evidence="1">Membrane</location>
        <topology evidence="1">Multi-pass membrane protein</topology>
    </subcellularLocation>
</comment>
<dbReference type="PANTHER" id="PTHR43791">
    <property type="entry name" value="PERMEASE-RELATED"/>
    <property type="match status" value="1"/>
</dbReference>
<gene>
    <name evidence="10" type="ORF">K444DRAFT_592620</name>
</gene>
<dbReference type="InParanoid" id="A0A2J6T469"/>
<evidence type="ECO:0000256" key="7">
    <source>
        <dbReference type="SAM" id="MobiDB-lite"/>
    </source>
</evidence>
<evidence type="ECO:0000256" key="5">
    <source>
        <dbReference type="ARBA" id="ARBA00023136"/>
    </source>
</evidence>
<keyword evidence="5 8" id="KW-0472">Membrane</keyword>
<feature type="transmembrane region" description="Helical" evidence="8">
    <location>
        <begin position="165"/>
        <end position="185"/>
    </location>
</feature>
<feature type="domain" description="Major facilitator superfamily (MFS) profile" evidence="9">
    <location>
        <begin position="69"/>
        <end position="480"/>
    </location>
</feature>
<accession>A0A2J6T469</accession>
<evidence type="ECO:0000313" key="11">
    <source>
        <dbReference type="Proteomes" id="UP000235371"/>
    </source>
</evidence>
<feature type="transmembrane region" description="Helical" evidence="8">
    <location>
        <begin position="332"/>
        <end position="353"/>
    </location>
</feature>
<feature type="transmembrane region" description="Helical" evidence="8">
    <location>
        <begin position="106"/>
        <end position="124"/>
    </location>
</feature>
<name>A0A2J6T469_9HELO</name>
<dbReference type="InterPro" id="IPR036259">
    <property type="entry name" value="MFS_trans_sf"/>
</dbReference>
<feature type="compositionally biased region" description="Basic and acidic residues" evidence="7">
    <location>
        <begin position="1"/>
        <end position="10"/>
    </location>
</feature>
<keyword evidence="3 8" id="KW-0812">Transmembrane</keyword>
<dbReference type="OrthoDB" id="6730379at2759"/>
<keyword evidence="4 8" id="KW-1133">Transmembrane helix</keyword>
<dbReference type="InterPro" id="IPR011701">
    <property type="entry name" value="MFS"/>
</dbReference>
<evidence type="ECO:0000256" key="4">
    <source>
        <dbReference type="ARBA" id="ARBA00022989"/>
    </source>
</evidence>
<dbReference type="GeneID" id="36586331"/>
<comment type="similarity">
    <text evidence="6">Belongs to the major facilitator superfamily. Allantoate permease family.</text>
</comment>
<reference evidence="10 11" key="1">
    <citation type="submission" date="2016-04" db="EMBL/GenBank/DDBJ databases">
        <title>A degradative enzymes factory behind the ericoid mycorrhizal symbiosis.</title>
        <authorList>
            <consortium name="DOE Joint Genome Institute"/>
            <person name="Martino E."/>
            <person name="Morin E."/>
            <person name="Grelet G."/>
            <person name="Kuo A."/>
            <person name="Kohler A."/>
            <person name="Daghino S."/>
            <person name="Barry K."/>
            <person name="Choi C."/>
            <person name="Cichocki N."/>
            <person name="Clum A."/>
            <person name="Copeland A."/>
            <person name="Hainaut M."/>
            <person name="Haridas S."/>
            <person name="Labutti K."/>
            <person name="Lindquist E."/>
            <person name="Lipzen A."/>
            <person name="Khouja H.-R."/>
            <person name="Murat C."/>
            <person name="Ohm R."/>
            <person name="Olson A."/>
            <person name="Spatafora J."/>
            <person name="Veneault-Fourrey C."/>
            <person name="Henrissat B."/>
            <person name="Grigoriev I."/>
            <person name="Martin F."/>
            <person name="Perotto S."/>
        </authorList>
    </citation>
    <scope>NUCLEOTIDE SEQUENCE [LARGE SCALE GENOMIC DNA]</scope>
    <source>
        <strain evidence="10 11">E</strain>
    </source>
</reference>
<feature type="transmembrane region" description="Helical" evidence="8">
    <location>
        <begin position="226"/>
        <end position="248"/>
    </location>
</feature>
<dbReference type="GO" id="GO:0016020">
    <property type="term" value="C:membrane"/>
    <property type="evidence" value="ECO:0007669"/>
    <property type="project" value="UniProtKB-SubCell"/>
</dbReference>
<dbReference type="GO" id="GO:0022857">
    <property type="term" value="F:transmembrane transporter activity"/>
    <property type="evidence" value="ECO:0007669"/>
    <property type="project" value="InterPro"/>
</dbReference>
<dbReference type="InterPro" id="IPR020846">
    <property type="entry name" value="MFS_dom"/>
</dbReference>
<dbReference type="RefSeq" id="XP_024734734.1">
    <property type="nucleotide sequence ID" value="XM_024878254.1"/>
</dbReference>
<proteinExistence type="inferred from homology"/>
<dbReference type="Proteomes" id="UP000235371">
    <property type="component" value="Unassembled WGS sequence"/>
</dbReference>
<keyword evidence="2" id="KW-0813">Transport</keyword>
<feature type="transmembrane region" description="Helical" evidence="8">
    <location>
        <begin position="423"/>
        <end position="443"/>
    </location>
</feature>
<evidence type="ECO:0000313" key="10">
    <source>
        <dbReference type="EMBL" id="PMD57830.1"/>
    </source>
</evidence>
<dbReference type="EMBL" id="KZ613843">
    <property type="protein sequence ID" value="PMD57830.1"/>
    <property type="molecule type" value="Genomic_DNA"/>
</dbReference>
<sequence>MASADPEKDITGAPTHPEASREAQNADEISPNLPSIHVDDNYALYKSGREIEVSPAEQKRVLRKIDFRIIPILFVTYMLQYLDKNSINFSSVYGLQKGTHLKAQDYSWLGSIFYFGYLLFQFPSGYLLQRLPISKFLSLATIAWGIILITTPACVSFGGIATNRFFLGALEATVNPGFVLLMSMWYTSAEQPLRLEIYYCTNGIATMFGGLIGYAVGHITTGLPQWMYVFLIFGALSITWGIISLLILPDLPSTAAFLAPHERMLAIQRVAANRQGVKNHHFQAYQALQTVRDPKTWILFVMAVGAQVPNAALTSFTSIIVASFGFDTLGTQYLQIPGGAVQFLALLAGGFVCTRWPDNTRCIVMIFANSVCILGAGLLVGLSDENKWGRLVALWLCYFQGLGFSMSLTMVSSNVAGYTKKQLTGAVLFTGYCVGNIVGPQTFIAKEAPRYHSAYIAMLVGYSVKLLMVVILYVYMNRSNKKRDAEQAARGELSEEEEKEAIERGMLDMTEIDNKGFRYIL</sequence>
<dbReference type="FunFam" id="1.20.1250.20:FF:000064">
    <property type="entry name" value="MFS allantoate transporter"/>
    <property type="match status" value="1"/>
</dbReference>
<evidence type="ECO:0000256" key="2">
    <source>
        <dbReference type="ARBA" id="ARBA00022448"/>
    </source>
</evidence>
<evidence type="ECO:0000256" key="3">
    <source>
        <dbReference type="ARBA" id="ARBA00022692"/>
    </source>
</evidence>
<feature type="region of interest" description="Disordered" evidence="7">
    <location>
        <begin position="1"/>
        <end position="32"/>
    </location>
</feature>
<dbReference type="PROSITE" id="PS50850">
    <property type="entry name" value="MFS"/>
    <property type="match status" value="1"/>
</dbReference>
<organism evidence="10 11">
    <name type="scientific">Hyaloscypha bicolor E</name>
    <dbReference type="NCBI Taxonomy" id="1095630"/>
    <lineage>
        <taxon>Eukaryota</taxon>
        <taxon>Fungi</taxon>
        <taxon>Dikarya</taxon>
        <taxon>Ascomycota</taxon>
        <taxon>Pezizomycotina</taxon>
        <taxon>Leotiomycetes</taxon>
        <taxon>Helotiales</taxon>
        <taxon>Hyaloscyphaceae</taxon>
        <taxon>Hyaloscypha</taxon>
        <taxon>Hyaloscypha bicolor</taxon>
    </lineage>
</organism>
<feature type="transmembrane region" description="Helical" evidence="8">
    <location>
        <begin position="362"/>
        <end position="382"/>
    </location>
</feature>
<dbReference type="CDD" id="cd17327">
    <property type="entry name" value="MFS_FEN2_like"/>
    <property type="match status" value="1"/>
</dbReference>
<dbReference type="PANTHER" id="PTHR43791:SF70">
    <property type="entry name" value="MAJOR FACILITATOR SUPERFAMILY (MFS) PROFILE DOMAIN-CONTAINING PROTEIN"/>
    <property type="match status" value="1"/>
</dbReference>
<dbReference type="SUPFAM" id="SSF103473">
    <property type="entry name" value="MFS general substrate transporter"/>
    <property type="match status" value="1"/>
</dbReference>
<dbReference type="FunFam" id="1.20.1250.20:FF:000934">
    <property type="entry name" value="Allantoate permease"/>
    <property type="match status" value="1"/>
</dbReference>
<evidence type="ECO:0000256" key="1">
    <source>
        <dbReference type="ARBA" id="ARBA00004141"/>
    </source>
</evidence>
<evidence type="ECO:0000259" key="9">
    <source>
        <dbReference type="PROSITE" id="PS50850"/>
    </source>
</evidence>
<feature type="transmembrane region" description="Helical" evidence="8">
    <location>
        <begin position="388"/>
        <end position="411"/>
    </location>
</feature>
<dbReference type="Gene3D" id="1.20.1250.20">
    <property type="entry name" value="MFS general substrate transporter like domains"/>
    <property type="match status" value="2"/>
</dbReference>
<evidence type="ECO:0000256" key="8">
    <source>
        <dbReference type="SAM" id="Phobius"/>
    </source>
</evidence>
<dbReference type="Pfam" id="PF07690">
    <property type="entry name" value="MFS_1"/>
    <property type="match status" value="1"/>
</dbReference>
<feature type="transmembrane region" description="Helical" evidence="8">
    <location>
        <begin position="197"/>
        <end position="220"/>
    </location>
</feature>
<evidence type="ECO:0000256" key="6">
    <source>
        <dbReference type="ARBA" id="ARBA00037968"/>
    </source>
</evidence>